<comment type="caution">
    <text evidence="2">The sequence shown here is derived from an EMBL/GenBank/DDBJ whole genome shotgun (WGS) entry which is preliminary data.</text>
</comment>
<feature type="region of interest" description="Disordered" evidence="1">
    <location>
        <begin position="64"/>
        <end position="88"/>
    </location>
</feature>
<name>A0ABV0H800_9NEIS</name>
<protein>
    <submittedName>
        <fullName evidence="2">Uncharacterized protein</fullName>
    </submittedName>
</protein>
<organism evidence="2 3">
    <name type="scientific">Chromobacterium piscinae</name>
    <dbReference type="NCBI Taxonomy" id="686831"/>
    <lineage>
        <taxon>Bacteria</taxon>
        <taxon>Pseudomonadati</taxon>
        <taxon>Pseudomonadota</taxon>
        <taxon>Betaproteobacteria</taxon>
        <taxon>Neisseriales</taxon>
        <taxon>Chromobacteriaceae</taxon>
        <taxon>Chromobacterium</taxon>
    </lineage>
</organism>
<dbReference type="Proteomes" id="UP001438292">
    <property type="component" value="Unassembled WGS sequence"/>
</dbReference>
<proteinExistence type="predicted"/>
<keyword evidence="3" id="KW-1185">Reference proteome</keyword>
<sequence>MLRFICTFDQLLKSLQKKTALNQLSINELRDDLGVLIQTEEQQIFTHLFFCTGPICKNMTIAEEHAPRDGEDRRSRGMAKARLTGPFQ</sequence>
<dbReference type="EMBL" id="JBDQQU010000011">
    <property type="protein sequence ID" value="MEO3955153.1"/>
    <property type="molecule type" value="Genomic_DNA"/>
</dbReference>
<dbReference type="RefSeq" id="WP_347787760.1">
    <property type="nucleotide sequence ID" value="NZ_JBDQQU010000011.1"/>
</dbReference>
<accession>A0ABV0H800</accession>
<reference evidence="2 3" key="1">
    <citation type="submission" date="2024-05" db="EMBL/GenBank/DDBJ databases">
        <authorList>
            <person name="De Oliveira J.P."/>
            <person name="Noriler S.A."/>
            <person name="De Oliveira A.G."/>
            <person name="Sipoli D.S."/>
        </authorList>
    </citation>
    <scope>NUCLEOTIDE SEQUENCE [LARGE SCALE GENOMIC DNA]</scope>
    <source>
        <strain evidence="2 3">LABIM186</strain>
    </source>
</reference>
<gene>
    <name evidence="2" type="ORF">ABH309_11840</name>
</gene>
<evidence type="ECO:0000313" key="3">
    <source>
        <dbReference type="Proteomes" id="UP001438292"/>
    </source>
</evidence>
<feature type="compositionally biased region" description="Basic and acidic residues" evidence="1">
    <location>
        <begin position="64"/>
        <end position="75"/>
    </location>
</feature>
<evidence type="ECO:0000256" key="1">
    <source>
        <dbReference type="SAM" id="MobiDB-lite"/>
    </source>
</evidence>
<evidence type="ECO:0000313" key="2">
    <source>
        <dbReference type="EMBL" id="MEO3955153.1"/>
    </source>
</evidence>